<feature type="region of interest" description="Disordered" evidence="3">
    <location>
        <begin position="272"/>
        <end position="330"/>
    </location>
</feature>
<dbReference type="InterPro" id="IPR013320">
    <property type="entry name" value="ConA-like_dom_sf"/>
</dbReference>
<dbReference type="FunFam" id="2.60.120.920:FF:000043">
    <property type="entry name" value="Protein TRAUCO"/>
    <property type="match status" value="1"/>
</dbReference>
<dbReference type="GO" id="GO:0000976">
    <property type="term" value="F:transcription cis-regulatory region binding"/>
    <property type="evidence" value="ECO:0007669"/>
    <property type="project" value="TreeGrafter"/>
</dbReference>
<evidence type="ECO:0000256" key="2">
    <source>
        <dbReference type="ARBA" id="ARBA00023242"/>
    </source>
</evidence>
<feature type="compositionally biased region" description="Basic and acidic residues" evidence="3">
    <location>
        <begin position="292"/>
        <end position="309"/>
    </location>
</feature>
<sequence>MDASKGTTRASFVEDGSGKERGRDNDGEENPLGADGRAGRASPNKTRADAPQPKEVQVQDREHLSMVQENEAIPVQAERESIFNNGTRDRRVEDSFANGNPTQAGLRNIGQREIDMVFGQNPTENNRSPPIHFRGNPQVPHLATPPFESLPDARQQSIDGGGGVELTVPQKAPTAVPRRDSELETTGGIGTIRDDISIPAPGGILSSDRRTDQWPRAETDAQGLLNTTDSERENKCTSGPLEEYKLGEQALLSHPQTKGDGFLQTQNATLDSRRQDEGPLQGKPVGAAPQEETYREDAQENGKSKRKLGEAVNLKSKKSAKRGTKGKKAHEIKKKEQTVQLYGIGETESLEWSGPVRLSDAFKASTMTLSWDRLSVTSWKGYRTVLATHGVTAGTWYFEATPTHLGKEGHVRIGWATRHMEIQGPIGFDKYGYSYRDIDGSKVHSACRHEYGAGYKEGDVIGFLIHIPESANDQTTDRELVMWKGRTFAVDKKLPETKPMPGSFIAFTRNGEFQGIAFRNIFSGVYYPGASIFTSPEQGEGATVQFNFGPNFRHGPPSDEGIPQAHPMCKMTFSVEVAPKAEAEPITSQMAARNKIGDPSSNARPAVDSVHGAFQPEENGTARQA</sequence>
<dbReference type="InterPro" id="IPR001870">
    <property type="entry name" value="B30.2/SPRY"/>
</dbReference>
<feature type="region of interest" description="Disordered" evidence="3">
    <location>
        <begin position="1"/>
        <end position="109"/>
    </location>
</feature>
<dbReference type="GO" id="GO:0048188">
    <property type="term" value="C:Set1C/COMPASS complex"/>
    <property type="evidence" value="ECO:0007669"/>
    <property type="project" value="InterPro"/>
</dbReference>
<comment type="subcellular location">
    <subcellularLocation>
        <location evidence="1">Nucleus</location>
    </subcellularLocation>
</comment>
<dbReference type="Pfam" id="PF00622">
    <property type="entry name" value="SPRY"/>
    <property type="match status" value="1"/>
</dbReference>
<dbReference type="SUPFAM" id="SSF49899">
    <property type="entry name" value="Concanavalin A-like lectins/glucanases"/>
    <property type="match status" value="1"/>
</dbReference>
<feature type="compositionally biased region" description="Basic and acidic residues" evidence="3">
    <location>
        <begin position="77"/>
        <end position="94"/>
    </location>
</feature>
<dbReference type="PANTHER" id="PTHR10598">
    <property type="entry name" value="SET1/ASH2 HISTONE METHYLTRANSFERASE COMPLEX SUBUNIT ASH2"/>
    <property type="match status" value="1"/>
</dbReference>
<dbReference type="PROSITE" id="PS50188">
    <property type="entry name" value="B302_SPRY"/>
    <property type="match status" value="1"/>
</dbReference>
<evidence type="ECO:0000259" key="4">
    <source>
        <dbReference type="PROSITE" id="PS50188"/>
    </source>
</evidence>
<gene>
    <name evidence="5" type="ORF">PSAL00342_LOCUS1873</name>
</gene>
<feature type="region of interest" description="Disordered" evidence="3">
    <location>
        <begin position="585"/>
        <end position="625"/>
    </location>
</feature>
<keyword evidence="2" id="KW-0539">Nucleus</keyword>
<feature type="domain" description="B30.2/SPRY" evidence="4">
    <location>
        <begin position="336"/>
        <end position="553"/>
    </location>
</feature>
<dbReference type="PANTHER" id="PTHR10598:SF0">
    <property type="entry name" value="SET1_ASH2 HISTONE METHYLTRANSFERASE COMPLEX SUBUNIT ASH2"/>
    <property type="match status" value="1"/>
</dbReference>
<dbReference type="InterPro" id="IPR003877">
    <property type="entry name" value="SPRY_dom"/>
</dbReference>
<feature type="compositionally biased region" description="Basic residues" evidence="3">
    <location>
        <begin position="315"/>
        <end position="330"/>
    </location>
</feature>
<feature type="compositionally biased region" description="Polar residues" evidence="3">
    <location>
        <begin position="1"/>
        <end position="10"/>
    </location>
</feature>
<dbReference type="InterPro" id="IPR037353">
    <property type="entry name" value="ASH2"/>
</dbReference>
<evidence type="ECO:0000256" key="3">
    <source>
        <dbReference type="SAM" id="MobiDB-lite"/>
    </source>
</evidence>
<accession>A0A7S3UA84</accession>
<protein>
    <recommendedName>
        <fullName evidence="4">B30.2/SPRY domain-containing protein</fullName>
    </recommendedName>
</protein>
<reference evidence="5" key="1">
    <citation type="submission" date="2021-01" db="EMBL/GenBank/DDBJ databases">
        <authorList>
            <person name="Corre E."/>
            <person name="Pelletier E."/>
            <person name="Niang G."/>
            <person name="Scheremetjew M."/>
            <person name="Finn R."/>
            <person name="Kale V."/>
            <person name="Holt S."/>
            <person name="Cochrane G."/>
            <person name="Meng A."/>
            <person name="Brown T."/>
            <person name="Cohen L."/>
        </authorList>
    </citation>
    <scope>NUCLEOTIDE SEQUENCE</scope>
    <source>
        <strain evidence="5">CCMP1897</strain>
    </source>
</reference>
<dbReference type="InterPro" id="IPR043136">
    <property type="entry name" value="B30.2/SPRY_sf"/>
</dbReference>
<feature type="region of interest" description="Disordered" evidence="3">
    <location>
        <begin position="172"/>
        <end position="213"/>
    </location>
</feature>
<evidence type="ECO:0000313" key="5">
    <source>
        <dbReference type="EMBL" id="CAE0608056.1"/>
    </source>
</evidence>
<dbReference type="EMBL" id="HBIS01002101">
    <property type="protein sequence ID" value="CAE0608056.1"/>
    <property type="molecule type" value="Transcribed_RNA"/>
</dbReference>
<dbReference type="SMART" id="SM00449">
    <property type="entry name" value="SPRY"/>
    <property type="match status" value="1"/>
</dbReference>
<name>A0A7S3UA84_9CHLO</name>
<feature type="region of interest" description="Disordered" evidence="3">
    <location>
        <begin position="219"/>
        <end position="238"/>
    </location>
</feature>
<organism evidence="5">
    <name type="scientific">Picocystis salinarum</name>
    <dbReference type="NCBI Taxonomy" id="88271"/>
    <lineage>
        <taxon>Eukaryota</taxon>
        <taxon>Viridiplantae</taxon>
        <taxon>Chlorophyta</taxon>
        <taxon>Picocystophyceae</taxon>
        <taxon>Picocystales</taxon>
        <taxon>Picocystaceae</taxon>
        <taxon>Picocystis</taxon>
    </lineage>
</organism>
<feature type="compositionally biased region" description="Basic and acidic residues" evidence="3">
    <location>
        <begin position="16"/>
        <end position="25"/>
    </location>
</feature>
<proteinExistence type="predicted"/>
<dbReference type="AlphaFoldDB" id="A0A7S3UA84"/>
<evidence type="ECO:0000256" key="1">
    <source>
        <dbReference type="ARBA" id="ARBA00004123"/>
    </source>
</evidence>
<dbReference type="Gene3D" id="2.60.120.920">
    <property type="match status" value="1"/>
</dbReference>
<dbReference type="CDD" id="cd12872">
    <property type="entry name" value="SPRY_Ash2"/>
    <property type="match status" value="1"/>
</dbReference>